<dbReference type="PANTHER" id="PTHR11452">
    <property type="entry name" value="ALPHA-GALACTOSIDASE/ALPHA-N-ACETYLGALACTOSAMINIDASE"/>
    <property type="match status" value="1"/>
</dbReference>
<evidence type="ECO:0000313" key="7">
    <source>
        <dbReference type="Proteomes" id="UP000193689"/>
    </source>
</evidence>
<comment type="similarity">
    <text evidence="2">Belongs to the glycosyl hydrolase 27 family.</text>
</comment>
<dbReference type="PANTHER" id="PTHR11452:SF61">
    <property type="entry name" value="ALPHA-GALACTOSIDASE B-RELATED"/>
    <property type="match status" value="1"/>
</dbReference>
<comment type="caution">
    <text evidence="6">The sequence shown here is derived from an EMBL/GenBank/DDBJ whole genome shotgun (WGS) entry which is preliminary data.</text>
</comment>
<keyword evidence="7" id="KW-1185">Reference proteome</keyword>
<evidence type="ECO:0000256" key="5">
    <source>
        <dbReference type="ARBA" id="ARBA00023295"/>
    </source>
</evidence>
<protein>
    <recommendedName>
        <fullName evidence="3">alpha-galactosidase</fullName>
        <ecNumber evidence="3">3.2.1.22</ecNumber>
    </recommendedName>
</protein>
<evidence type="ECO:0000313" key="6">
    <source>
        <dbReference type="EMBL" id="ORY55616.1"/>
    </source>
</evidence>
<reference evidence="6 7" key="1">
    <citation type="submission" date="2016-07" db="EMBL/GenBank/DDBJ databases">
        <title>Pervasive Adenine N6-methylation of Active Genes in Fungi.</title>
        <authorList>
            <consortium name="DOE Joint Genome Institute"/>
            <person name="Mondo S.J."/>
            <person name="Dannebaum R.O."/>
            <person name="Kuo R.C."/>
            <person name="Labutti K."/>
            <person name="Haridas S."/>
            <person name="Kuo A."/>
            <person name="Salamov A."/>
            <person name="Ahrendt S.R."/>
            <person name="Lipzen A."/>
            <person name="Sullivan W."/>
            <person name="Andreopoulos W.B."/>
            <person name="Clum A."/>
            <person name="Lindquist E."/>
            <person name="Daum C."/>
            <person name="Ramamoorthy G.K."/>
            <person name="Gryganskyi A."/>
            <person name="Culley D."/>
            <person name="Magnuson J.K."/>
            <person name="James T.Y."/>
            <person name="O'Malley M.A."/>
            <person name="Stajich J.E."/>
            <person name="Spatafora J.W."/>
            <person name="Visel A."/>
            <person name="Grigoriev I.V."/>
        </authorList>
    </citation>
    <scope>NUCLEOTIDE SEQUENCE [LARGE SCALE GENOMIC DNA]</scope>
    <source>
        <strain evidence="6 7">CBS 129021</strain>
    </source>
</reference>
<dbReference type="GO" id="GO:0005975">
    <property type="term" value="P:carbohydrate metabolic process"/>
    <property type="evidence" value="ECO:0007669"/>
    <property type="project" value="InterPro"/>
</dbReference>
<keyword evidence="5" id="KW-0326">Glycosidase</keyword>
<dbReference type="RefSeq" id="XP_040709674.1">
    <property type="nucleotide sequence ID" value="XM_040853483.1"/>
</dbReference>
<sequence length="132" mass="15674">MRDVLLHRDRTTEYSLSTWGQVHLEEWSNATGHSWRKWVDIYPQWTGQYEWSWGVMPILNDASCFWDSTNFWSHRDWGLLEISNGEPMLEDSYSHLAFWAAIKSPLVIGTKLEGIKREILEILMNRKLITFN</sequence>
<dbReference type="InterPro" id="IPR017853">
    <property type="entry name" value="GH"/>
</dbReference>
<gene>
    <name evidence="6" type="ORF">BCR38DRAFT_122554</name>
</gene>
<dbReference type="SUPFAM" id="SSF51445">
    <property type="entry name" value="(Trans)glycosidases"/>
    <property type="match status" value="1"/>
</dbReference>
<dbReference type="EC" id="3.2.1.22" evidence="3"/>
<dbReference type="InterPro" id="IPR002241">
    <property type="entry name" value="Glyco_hydro_27"/>
</dbReference>
<name>A0A1Y2D914_9PEZI</name>
<keyword evidence="4" id="KW-0378">Hydrolase</keyword>
<dbReference type="OrthoDB" id="5795902at2759"/>
<evidence type="ECO:0000256" key="2">
    <source>
        <dbReference type="ARBA" id="ARBA00009743"/>
    </source>
</evidence>
<dbReference type="GeneID" id="63769695"/>
<organism evidence="6 7">
    <name type="scientific">Pseudomassariella vexata</name>
    <dbReference type="NCBI Taxonomy" id="1141098"/>
    <lineage>
        <taxon>Eukaryota</taxon>
        <taxon>Fungi</taxon>
        <taxon>Dikarya</taxon>
        <taxon>Ascomycota</taxon>
        <taxon>Pezizomycotina</taxon>
        <taxon>Sordariomycetes</taxon>
        <taxon>Xylariomycetidae</taxon>
        <taxon>Amphisphaeriales</taxon>
        <taxon>Pseudomassariaceae</taxon>
        <taxon>Pseudomassariella</taxon>
    </lineage>
</organism>
<comment type="catalytic activity">
    <reaction evidence="1">
        <text>Hydrolysis of terminal, non-reducing alpha-D-galactose residues in alpha-D-galactosides, including galactose oligosaccharides, galactomannans and galactolipids.</text>
        <dbReference type="EC" id="3.2.1.22"/>
    </reaction>
</comment>
<proteinExistence type="inferred from homology"/>
<dbReference type="GO" id="GO:0004557">
    <property type="term" value="F:alpha-galactosidase activity"/>
    <property type="evidence" value="ECO:0007669"/>
    <property type="project" value="UniProtKB-EC"/>
</dbReference>
<evidence type="ECO:0000256" key="3">
    <source>
        <dbReference type="ARBA" id="ARBA00012755"/>
    </source>
</evidence>
<dbReference type="Pfam" id="PF16499">
    <property type="entry name" value="Melibiase_2"/>
    <property type="match status" value="1"/>
</dbReference>
<dbReference type="Proteomes" id="UP000193689">
    <property type="component" value="Unassembled WGS sequence"/>
</dbReference>
<dbReference type="EMBL" id="MCFJ01000026">
    <property type="protein sequence ID" value="ORY55616.1"/>
    <property type="molecule type" value="Genomic_DNA"/>
</dbReference>
<evidence type="ECO:0000256" key="1">
    <source>
        <dbReference type="ARBA" id="ARBA00001255"/>
    </source>
</evidence>
<dbReference type="STRING" id="1141098.A0A1Y2D914"/>
<dbReference type="Gene3D" id="3.20.20.70">
    <property type="entry name" value="Aldolase class I"/>
    <property type="match status" value="1"/>
</dbReference>
<dbReference type="InParanoid" id="A0A1Y2D914"/>
<dbReference type="AlphaFoldDB" id="A0A1Y2D914"/>
<evidence type="ECO:0000256" key="4">
    <source>
        <dbReference type="ARBA" id="ARBA00022801"/>
    </source>
</evidence>
<dbReference type="InterPro" id="IPR013785">
    <property type="entry name" value="Aldolase_TIM"/>
</dbReference>
<accession>A0A1Y2D914</accession>